<sequence>MNLGQNAAAASPAELLELLRDGQARTRGELATETGLARSTVRQRLDALMDAGLVTGGGNDAATGGRPASRFVFNARARVVLAADVGATHATVAIADLTGEPLTVERLALDIADGPDPVLGLLVEAWRRMRASHAPTAPIAGVGIGLPGPVEHSTGKPTHPPIMPGWNGYDVPARIAADFAVPVLVDNEVNLMALGEHVRCFADEAHMIFVKVATGIGSGLISNGQLHRGDVGAAGDLGHILAPHGGDVRCRCGNSGCLEAVASGPAIAAKLHDAGLDATNNADVVALVQAGSLIAGQAVRQAGRDIGEVLATCVSLFNPSLIVVGGALAQAGEMLLAGVRESIYRRSLPLATERLRIVTSQAGANAGVVGAASMVVRHVLSPAVLDRQLAQPSGGQGAGRAEDTDGSRRSNPTNEATVFVGGGG</sequence>
<evidence type="ECO:0000313" key="5">
    <source>
        <dbReference type="Proteomes" id="UP000248627"/>
    </source>
</evidence>
<dbReference type="InterPro" id="IPR049874">
    <property type="entry name" value="ROK_cs"/>
</dbReference>
<protein>
    <submittedName>
        <fullName evidence="4">Sugar kinase</fullName>
    </submittedName>
</protein>
<dbReference type="InterPro" id="IPR011991">
    <property type="entry name" value="ArsR-like_HTH"/>
</dbReference>
<evidence type="ECO:0000313" key="4">
    <source>
        <dbReference type="EMBL" id="PZF94348.1"/>
    </source>
</evidence>
<dbReference type="Pfam" id="PF00480">
    <property type="entry name" value="ROK"/>
    <property type="match status" value="1"/>
</dbReference>
<evidence type="ECO:0000259" key="3">
    <source>
        <dbReference type="Pfam" id="PF01022"/>
    </source>
</evidence>
<accession>A0A2W2CRS6</accession>
<dbReference type="PROSITE" id="PS01125">
    <property type="entry name" value="ROK"/>
    <property type="match status" value="1"/>
</dbReference>
<dbReference type="Proteomes" id="UP000248627">
    <property type="component" value="Unassembled WGS sequence"/>
</dbReference>
<keyword evidence="4" id="KW-0808">Transferase</keyword>
<dbReference type="Gene3D" id="3.30.420.40">
    <property type="match status" value="2"/>
</dbReference>
<dbReference type="GO" id="GO:0003700">
    <property type="term" value="F:DNA-binding transcription factor activity"/>
    <property type="evidence" value="ECO:0007669"/>
    <property type="project" value="InterPro"/>
</dbReference>
<evidence type="ECO:0000256" key="2">
    <source>
        <dbReference type="SAM" id="MobiDB-lite"/>
    </source>
</evidence>
<dbReference type="InterPro" id="IPR036388">
    <property type="entry name" value="WH-like_DNA-bd_sf"/>
</dbReference>
<dbReference type="InterPro" id="IPR001845">
    <property type="entry name" value="HTH_ArsR_DNA-bd_dom"/>
</dbReference>
<dbReference type="RefSeq" id="WP_111244215.1">
    <property type="nucleotide sequence ID" value="NZ_POTX01000107.1"/>
</dbReference>
<comment type="caution">
    <text evidence="4">The sequence shown here is derived from an EMBL/GenBank/DDBJ whole genome shotgun (WGS) entry which is preliminary data.</text>
</comment>
<dbReference type="GO" id="GO:0016301">
    <property type="term" value="F:kinase activity"/>
    <property type="evidence" value="ECO:0007669"/>
    <property type="project" value="UniProtKB-KW"/>
</dbReference>
<keyword evidence="4" id="KW-0418">Kinase</keyword>
<gene>
    <name evidence="4" type="ORF">C1I93_16655</name>
</gene>
<dbReference type="AlphaFoldDB" id="A0A2W2CRS6"/>
<keyword evidence="5" id="KW-1185">Reference proteome</keyword>
<proteinExistence type="inferred from homology"/>
<comment type="similarity">
    <text evidence="1">Belongs to the ROK (NagC/XylR) family.</text>
</comment>
<dbReference type="PANTHER" id="PTHR18964">
    <property type="entry name" value="ROK (REPRESSOR, ORF, KINASE) FAMILY"/>
    <property type="match status" value="1"/>
</dbReference>
<dbReference type="Pfam" id="PF01022">
    <property type="entry name" value="HTH_5"/>
    <property type="match status" value="1"/>
</dbReference>
<dbReference type="CDD" id="cd00090">
    <property type="entry name" value="HTH_ARSR"/>
    <property type="match status" value="1"/>
</dbReference>
<dbReference type="EMBL" id="POTX01000107">
    <property type="protein sequence ID" value="PZF94348.1"/>
    <property type="molecule type" value="Genomic_DNA"/>
</dbReference>
<dbReference type="Gene3D" id="1.10.10.10">
    <property type="entry name" value="Winged helix-like DNA-binding domain superfamily/Winged helix DNA-binding domain"/>
    <property type="match status" value="1"/>
</dbReference>
<dbReference type="InterPro" id="IPR000600">
    <property type="entry name" value="ROK"/>
</dbReference>
<dbReference type="InterPro" id="IPR043129">
    <property type="entry name" value="ATPase_NBD"/>
</dbReference>
<name>A0A2W2CRS6_9ACTN</name>
<reference evidence="4 5" key="1">
    <citation type="submission" date="2018-01" db="EMBL/GenBank/DDBJ databases">
        <title>Draft genome sequence of Jishengella endophytica.</title>
        <authorList>
            <person name="Sahin N."/>
            <person name="Ay H."/>
            <person name="Saygin H."/>
        </authorList>
    </citation>
    <scope>NUCLEOTIDE SEQUENCE [LARGE SCALE GENOMIC DNA]</scope>
    <source>
        <strain evidence="4 5">DSM 45430</strain>
    </source>
</reference>
<dbReference type="OrthoDB" id="3189808at2"/>
<feature type="domain" description="HTH arsR-type" evidence="3">
    <location>
        <begin position="14"/>
        <end position="55"/>
    </location>
</feature>
<organism evidence="4 5">
    <name type="scientific">Micromonospora endophytica</name>
    <dbReference type="NCBI Taxonomy" id="515350"/>
    <lineage>
        <taxon>Bacteria</taxon>
        <taxon>Bacillati</taxon>
        <taxon>Actinomycetota</taxon>
        <taxon>Actinomycetes</taxon>
        <taxon>Micromonosporales</taxon>
        <taxon>Micromonosporaceae</taxon>
        <taxon>Micromonospora</taxon>
    </lineage>
</organism>
<feature type="region of interest" description="Disordered" evidence="2">
    <location>
        <begin position="389"/>
        <end position="424"/>
    </location>
</feature>
<dbReference type="InterPro" id="IPR036390">
    <property type="entry name" value="WH_DNA-bd_sf"/>
</dbReference>
<dbReference type="SUPFAM" id="SSF46785">
    <property type="entry name" value="Winged helix' DNA-binding domain"/>
    <property type="match status" value="1"/>
</dbReference>
<dbReference type="PANTHER" id="PTHR18964:SF173">
    <property type="entry name" value="GLUCOKINASE"/>
    <property type="match status" value="1"/>
</dbReference>
<evidence type="ECO:0000256" key="1">
    <source>
        <dbReference type="ARBA" id="ARBA00006479"/>
    </source>
</evidence>
<dbReference type="SUPFAM" id="SSF53067">
    <property type="entry name" value="Actin-like ATPase domain"/>
    <property type="match status" value="1"/>
</dbReference>